<name>C4GED9_9NEIS</name>
<comment type="caution">
    <text evidence="1">The sequence shown here is derived from an EMBL/GenBank/DDBJ whole genome shotgun (WGS) entry which is preliminary data.</text>
</comment>
<proteinExistence type="predicted"/>
<organism evidence="1 2">
    <name type="scientific">Kingella oralis ATCC 51147</name>
    <dbReference type="NCBI Taxonomy" id="629741"/>
    <lineage>
        <taxon>Bacteria</taxon>
        <taxon>Pseudomonadati</taxon>
        <taxon>Pseudomonadota</taxon>
        <taxon>Betaproteobacteria</taxon>
        <taxon>Neisseriales</taxon>
        <taxon>Neisseriaceae</taxon>
        <taxon>Kingella</taxon>
    </lineage>
</organism>
<dbReference type="Proteomes" id="UP000003009">
    <property type="component" value="Unassembled WGS sequence"/>
</dbReference>
<accession>C4GED9</accession>
<sequence length="47" mass="4786">MAAADDDDVVGFGVSDGGHWGVSFGFQAAFLSSQGSLKIKNHSVSDA</sequence>
<reference evidence="1" key="1">
    <citation type="submission" date="2009-04" db="EMBL/GenBank/DDBJ databases">
        <authorList>
            <person name="Weinstock G."/>
            <person name="Sodergren E."/>
            <person name="Clifton S."/>
            <person name="Fulton L."/>
            <person name="Fulton B."/>
            <person name="Courtney L."/>
            <person name="Fronick C."/>
            <person name="Harrison M."/>
            <person name="Strong C."/>
            <person name="Farmer C."/>
            <person name="Delahaunty K."/>
            <person name="Markovic C."/>
            <person name="Hall O."/>
            <person name="Minx P."/>
            <person name="Tomlinson C."/>
            <person name="Mitreva M."/>
            <person name="Nelson J."/>
            <person name="Hou S."/>
            <person name="Wollam A."/>
            <person name="Pepin K.H."/>
            <person name="Johnson M."/>
            <person name="Bhonagiri V."/>
            <person name="Nash W.E."/>
            <person name="Warren W."/>
            <person name="Chinwalla A."/>
            <person name="Mardis E.R."/>
            <person name="Wilson R.K."/>
        </authorList>
    </citation>
    <scope>NUCLEOTIDE SEQUENCE [LARGE SCALE GENOMIC DNA]</scope>
    <source>
        <strain evidence="1">ATCC 51147</strain>
    </source>
</reference>
<dbReference type="HOGENOM" id="CLU_3169106_0_0_4"/>
<evidence type="ECO:0000313" key="2">
    <source>
        <dbReference type="Proteomes" id="UP000003009"/>
    </source>
</evidence>
<dbReference type="AlphaFoldDB" id="C4GED9"/>
<keyword evidence="2" id="KW-1185">Reference proteome</keyword>
<dbReference type="EMBL" id="ACJW02000001">
    <property type="protein sequence ID" value="EEP69550.1"/>
    <property type="molecule type" value="Genomic_DNA"/>
</dbReference>
<gene>
    <name evidence="1" type="ORF">GCWU000324_00023</name>
</gene>
<evidence type="ECO:0000313" key="1">
    <source>
        <dbReference type="EMBL" id="EEP69550.1"/>
    </source>
</evidence>
<protein>
    <submittedName>
        <fullName evidence="1">Uncharacterized protein</fullName>
    </submittedName>
</protein>